<protein>
    <submittedName>
        <fullName evidence="2">DUF4064 domain-containing protein</fullName>
    </submittedName>
</protein>
<evidence type="ECO:0000256" key="1">
    <source>
        <dbReference type="SAM" id="Phobius"/>
    </source>
</evidence>
<name>A0A2G0EAY2_ENTFC</name>
<organism evidence="2 3">
    <name type="scientific">Enterococcus faecium</name>
    <name type="common">Streptococcus faecium</name>
    <dbReference type="NCBI Taxonomy" id="1352"/>
    <lineage>
        <taxon>Bacteria</taxon>
        <taxon>Bacillati</taxon>
        <taxon>Bacillota</taxon>
        <taxon>Bacilli</taxon>
        <taxon>Lactobacillales</taxon>
        <taxon>Enterococcaceae</taxon>
        <taxon>Enterococcus</taxon>
    </lineage>
</organism>
<evidence type="ECO:0000313" key="3">
    <source>
        <dbReference type="Proteomes" id="UP000224303"/>
    </source>
</evidence>
<feature type="transmembrane region" description="Helical" evidence="1">
    <location>
        <begin position="62"/>
        <end position="83"/>
    </location>
</feature>
<keyword evidence="1" id="KW-1133">Transmembrane helix</keyword>
<feature type="transmembrane region" description="Helical" evidence="1">
    <location>
        <begin position="7"/>
        <end position="28"/>
    </location>
</feature>
<proteinExistence type="predicted"/>
<dbReference type="AlphaFoldDB" id="A0A2G0EAY2"/>
<evidence type="ECO:0000313" key="2">
    <source>
        <dbReference type="EMBL" id="PHL21650.1"/>
    </source>
</evidence>
<dbReference type="EMBL" id="PCGC01000013">
    <property type="protein sequence ID" value="PHL21650.1"/>
    <property type="molecule type" value="Genomic_DNA"/>
</dbReference>
<gene>
    <name evidence="2" type="ORF">CQR37_07550</name>
</gene>
<dbReference type="RefSeq" id="WP_002327307.1">
    <property type="nucleotide sequence ID" value="NZ_JAANIF010000013.1"/>
</dbReference>
<reference evidence="2 3" key="1">
    <citation type="submission" date="2017-10" db="EMBL/GenBank/DDBJ databases">
        <title>Draft genomes of the Enterococcus faecium isolated from human feces before and after Helicobacter pylori eradication therapy.</title>
        <authorList>
            <person name="Prianichniikov N.A."/>
            <person name="Glushchenko O.E."/>
            <person name="Malakhova M.V."/>
        </authorList>
    </citation>
    <scope>NUCLEOTIDE SEQUENCE [LARGE SCALE GENOMIC DNA]</scope>
    <source>
        <strain evidence="2 3">Hp_5-7</strain>
    </source>
</reference>
<sequence>MKRKWELLLGMVGGSLSLIFFGGLAVTLSNMSASEFKKSYQSLAVDHPTLSLENTFGLLQDMTSLFAVVLFISLAFLAVALFLTAKGKYLTTATGLYFITGFILLIGTQFISSKNEKRSLNHADYQSEKSYFKRIQSRS</sequence>
<keyword evidence="1" id="KW-0812">Transmembrane</keyword>
<keyword evidence="1" id="KW-0472">Membrane</keyword>
<dbReference type="Proteomes" id="UP000224303">
    <property type="component" value="Unassembled WGS sequence"/>
</dbReference>
<comment type="caution">
    <text evidence="2">The sequence shown here is derived from an EMBL/GenBank/DDBJ whole genome shotgun (WGS) entry which is preliminary data.</text>
</comment>
<feature type="transmembrane region" description="Helical" evidence="1">
    <location>
        <begin position="95"/>
        <end position="112"/>
    </location>
</feature>
<accession>A0A2G0EAY2</accession>